<dbReference type="SUPFAM" id="SSF48726">
    <property type="entry name" value="Immunoglobulin"/>
    <property type="match status" value="1"/>
</dbReference>
<dbReference type="SMART" id="SM00409">
    <property type="entry name" value="IG"/>
    <property type="match status" value="1"/>
</dbReference>
<feature type="chain" id="PRO_5028238287" evidence="3">
    <location>
        <begin position="26"/>
        <end position="234"/>
    </location>
</feature>
<evidence type="ECO:0000256" key="3">
    <source>
        <dbReference type="SAM" id="SignalP"/>
    </source>
</evidence>
<dbReference type="Gene3D" id="2.60.40.10">
    <property type="entry name" value="Immunoglobulins"/>
    <property type="match status" value="1"/>
</dbReference>
<dbReference type="Pfam" id="PF07686">
    <property type="entry name" value="V-set"/>
    <property type="match status" value="1"/>
</dbReference>
<protein>
    <submittedName>
        <fullName evidence="6">Uncharacterized protein LOC114850187 isoform X2</fullName>
    </submittedName>
</protein>
<evidence type="ECO:0000259" key="4">
    <source>
        <dbReference type="SMART" id="SM00409"/>
    </source>
</evidence>
<gene>
    <name evidence="6" type="primary">LOC114850187</name>
</gene>
<sequence>MKSFIWINTVVICSISWISVSVAHSQIVNVQPGHSVTLWSPILTKNTVTTWSRLTNKTTASCICFITSFKGNAEFCDGFSNEKFEMKDNNSGVYLTIKKVDLSDSRIYFCEFFNSGKSTYYVTHLYVNGSEETQDDLDTKSQTECNKTDKTTYVMSLILGGLTVFLLMVVTGVIVSLGKRQAASSEKQDPQLHENVDCDDLKAAALSVFSPAVRSRRPASQRQVETHVTYAASR</sequence>
<evidence type="ECO:0000256" key="1">
    <source>
        <dbReference type="SAM" id="MobiDB-lite"/>
    </source>
</evidence>
<keyword evidence="2" id="KW-0812">Transmembrane</keyword>
<dbReference type="InterPro" id="IPR036179">
    <property type="entry name" value="Ig-like_dom_sf"/>
</dbReference>
<keyword evidence="3" id="KW-0732">Signal</keyword>
<keyword evidence="2" id="KW-0472">Membrane</keyword>
<dbReference type="Proteomes" id="UP000515150">
    <property type="component" value="Chromosome 2"/>
</dbReference>
<dbReference type="InterPro" id="IPR003599">
    <property type="entry name" value="Ig_sub"/>
</dbReference>
<feature type="domain" description="Immunoglobulin" evidence="4">
    <location>
        <begin position="25"/>
        <end position="128"/>
    </location>
</feature>
<dbReference type="InterPro" id="IPR013783">
    <property type="entry name" value="Ig-like_fold"/>
</dbReference>
<organism evidence="5 6">
    <name type="scientific">Betta splendens</name>
    <name type="common">Siamese fighting fish</name>
    <dbReference type="NCBI Taxonomy" id="158456"/>
    <lineage>
        <taxon>Eukaryota</taxon>
        <taxon>Metazoa</taxon>
        <taxon>Chordata</taxon>
        <taxon>Craniata</taxon>
        <taxon>Vertebrata</taxon>
        <taxon>Euteleostomi</taxon>
        <taxon>Actinopterygii</taxon>
        <taxon>Neopterygii</taxon>
        <taxon>Teleostei</taxon>
        <taxon>Neoteleostei</taxon>
        <taxon>Acanthomorphata</taxon>
        <taxon>Anabantaria</taxon>
        <taxon>Anabantiformes</taxon>
        <taxon>Anabantoidei</taxon>
        <taxon>Osphronemidae</taxon>
        <taxon>Betta</taxon>
    </lineage>
</organism>
<dbReference type="RefSeq" id="XP_028998051.1">
    <property type="nucleotide sequence ID" value="XM_029142218.3"/>
</dbReference>
<feature type="signal peptide" evidence="3">
    <location>
        <begin position="1"/>
        <end position="25"/>
    </location>
</feature>
<dbReference type="InterPro" id="IPR013106">
    <property type="entry name" value="Ig_V-set"/>
</dbReference>
<reference evidence="6" key="1">
    <citation type="submission" date="2025-08" db="UniProtKB">
        <authorList>
            <consortium name="RefSeq"/>
        </authorList>
    </citation>
    <scope>IDENTIFICATION</scope>
</reference>
<dbReference type="AlphaFoldDB" id="A0A6P7LTB4"/>
<feature type="region of interest" description="Disordered" evidence="1">
    <location>
        <begin position="215"/>
        <end position="234"/>
    </location>
</feature>
<dbReference type="InParanoid" id="A0A6P7LTB4"/>
<feature type="transmembrane region" description="Helical" evidence="2">
    <location>
        <begin position="153"/>
        <end position="177"/>
    </location>
</feature>
<keyword evidence="2" id="KW-1133">Transmembrane helix</keyword>
<dbReference type="GeneID" id="114850187"/>
<proteinExistence type="predicted"/>
<evidence type="ECO:0000313" key="6">
    <source>
        <dbReference type="RefSeq" id="XP_028998051.1"/>
    </source>
</evidence>
<dbReference type="KEGG" id="bspl:114850187"/>
<accession>A0A6P7LTB4</accession>
<dbReference type="FunCoup" id="A0A6P7LTB4">
    <property type="interactions" value="34"/>
</dbReference>
<evidence type="ECO:0000313" key="5">
    <source>
        <dbReference type="Proteomes" id="UP000515150"/>
    </source>
</evidence>
<name>A0A6P7LTB4_BETSP</name>
<evidence type="ECO:0000256" key="2">
    <source>
        <dbReference type="SAM" id="Phobius"/>
    </source>
</evidence>
<keyword evidence="5" id="KW-1185">Reference proteome</keyword>